<evidence type="ECO:0000313" key="1">
    <source>
        <dbReference type="EMBL" id="KAI0061512.1"/>
    </source>
</evidence>
<keyword evidence="2" id="KW-1185">Reference proteome</keyword>
<comment type="caution">
    <text evidence="1">The sequence shown here is derived from an EMBL/GenBank/DDBJ whole genome shotgun (WGS) entry which is preliminary data.</text>
</comment>
<dbReference type="EMBL" id="MU277212">
    <property type="protein sequence ID" value="KAI0061512.1"/>
    <property type="molecule type" value="Genomic_DNA"/>
</dbReference>
<protein>
    <submittedName>
        <fullName evidence="1">Uncharacterized protein</fullName>
    </submittedName>
</protein>
<dbReference type="Proteomes" id="UP000814140">
    <property type="component" value="Unassembled WGS sequence"/>
</dbReference>
<proteinExistence type="predicted"/>
<reference evidence="1" key="1">
    <citation type="submission" date="2021-03" db="EMBL/GenBank/DDBJ databases">
        <authorList>
            <consortium name="DOE Joint Genome Institute"/>
            <person name="Ahrendt S."/>
            <person name="Looney B.P."/>
            <person name="Miyauchi S."/>
            <person name="Morin E."/>
            <person name="Drula E."/>
            <person name="Courty P.E."/>
            <person name="Chicoki N."/>
            <person name="Fauchery L."/>
            <person name="Kohler A."/>
            <person name="Kuo A."/>
            <person name="Labutti K."/>
            <person name="Pangilinan J."/>
            <person name="Lipzen A."/>
            <person name="Riley R."/>
            <person name="Andreopoulos W."/>
            <person name="He G."/>
            <person name="Johnson J."/>
            <person name="Barry K.W."/>
            <person name="Grigoriev I.V."/>
            <person name="Nagy L."/>
            <person name="Hibbett D."/>
            <person name="Henrissat B."/>
            <person name="Matheny P.B."/>
            <person name="Labbe J."/>
            <person name="Martin F."/>
        </authorList>
    </citation>
    <scope>NUCLEOTIDE SEQUENCE</scope>
    <source>
        <strain evidence="1">HHB10654</strain>
    </source>
</reference>
<name>A0ACB8SZH9_9AGAM</name>
<accession>A0ACB8SZH9</accession>
<reference evidence="1" key="2">
    <citation type="journal article" date="2022" name="New Phytol.">
        <title>Evolutionary transition to the ectomycorrhizal habit in the genomes of a hyperdiverse lineage of mushroom-forming fungi.</title>
        <authorList>
            <person name="Looney B."/>
            <person name="Miyauchi S."/>
            <person name="Morin E."/>
            <person name="Drula E."/>
            <person name="Courty P.E."/>
            <person name="Kohler A."/>
            <person name="Kuo A."/>
            <person name="LaButti K."/>
            <person name="Pangilinan J."/>
            <person name="Lipzen A."/>
            <person name="Riley R."/>
            <person name="Andreopoulos W."/>
            <person name="He G."/>
            <person name="Johnson J."/>
            <person name="Nolan M."/>
            <person name="Tritt A."/>
            <person name="Barry K.W."/>
            <person name="Grigoriev I.V."/>
            <person name="Nagy L.G."/>
            <person name="Hibbett D."/>
            <person name="Henrissat B."/>
            <person name="Matheny P.B."/>
            <person name="Labbe J."/>
            <person name="Martin F.M."/>
        </authorList>
    </citation>
    <scope>NUCLEOTIDE SEQUENCE</scope>
    <source>
        <strain evidence="1">HHB10654</strain>
    </source>
</reference>
<gene>
    <name evidence="1" type="ORF">BV25DRAFT_1838991</name>
</gene>
<sequence length="551" mass="61116">MAISLTLLPEDILLEVLELSEGRDILACQATCRRLNTLIRDSIYLQYAKELFASGMLDGARGAHTVPIRERLDRLRCYTAAWEQLSWQSRMPLPHLVGCRGPLEVSGDAAQELLVFREYTDIQPPRIHLRSMLTSEVHPLANALPWQMRLEFNAQMYATYAVICETTTKPVSWNWKTGRVKAEGLAGTLGQLIFLDEHHVLTPDVLSRRSENVVRKRDSTHPACLHVIPLSPISLAPTASRAYMFALPDFLQQDVILGYVDACTLQTVPAPHGCFYPDPSDRLISIKLFVDHMEWYFLLDIHAQTLLRYIAAHPTTPGTTVVIVPWEVWGPHNTRITTSQNLIESTLCGSRRAITHQVSDSDRTAMLTVLDYSPHRVARAALRGTATILHGSELGTEYTGAEFGPLRTLLPCIATESPATGWPNEVGLGKAYICDDVTMLVLTFCNRAIYDSDRSSILVYTARSDTGLAGAAQPYTLVLPGFTQEHNPVEFHMVSMAPRPAALHSTDQNTRAIATAPLHTLRSYVATHPGSVVSRDAWGPRGTRDASTHAK</sequence>
<evidence type="ECO:0000313" key="2">
    <source>
        <dbReference type="Proteomes" id="UP000814140"/>
    </source>
</evidence>
<organism evidence="1 2">
    <name type="scientific">Artomyces pyxidatus</name>
    <dbReference type="NCBI Taxonomy" id="48021"/>
    <lineage>
        <taxon>Eukaryota</taxon>
        <taxon>Fungi</taxon>
        <taxon>Dikarya</taxon>
        <taxon>Basidiomycota</taxon>
        <taxon>Agaricomycotina</taxon>
        <taxon>Agaricomycetes</taxon>
        <taxon>Russulales</taxon>
        <taxon>Auriscalpiaceae</taxon>
        <taxon>Artomyces</taxon>
    </lineage>
</organism>